<accession>M0ZXR7</accession>
<name>M0ZXR7_SOLTU</name>
<keyword evidence="2" id="KW-1185">Reference proteome</keyword>
<protein>
    <submittedName>
        <fullName evidence="1">Uncharacterized protein</fullName>
    </submittedName>
</protein>
<dbReference type="PaxDb" id="4113-PGSC0003DMT400010263"/>
<dbReference type="AlphaFoldDB" id="M0ZXR7"/>
<dbReference type="Proteomes" id="UP000011115">
    <property type="component" value="Unassembled WGS sequence"/>
</dbReference>
<evidence type="ECO:0000313" key="1">
    <source>
        <dbReference type="EnsemblPlants" id="PGSC0003DMT400010263"/>
    </source>
</evidence>
<dbReference type="HOGENOM" id="CLU_2531865_0_0_1"/>
<dbReference type="Gramene" id="PGSC0003DMT400010263">
    <property type="protein sequence ID" value="PGSC0003DMT400010263"/>
    <property type="gene ID" value="PGSC0003DMG403004013"/>
</dbReference>
<organism evidence="1 2">
    <name type="scientific">Solanum tuberosum</name>
    <name type="common">Potato</name>
    <dbReference type="NCBI Taxonomy" id="4113"/>
    <lineage>
        <taxon>Eukaryota</taxon>
        <taxon>Viridiplantae</taxon>
        <taxon>Streptophyta</taxon>
        <taxon>Embryophyta</taxon>
        <taxon>Tracheophyta</taxon>
        <taxon>Spermatophyta</taxon>
        <taxon>Magnoliopsida</taxon>
        <taxon>eudicotyledons</taxon>
        <taxon>Gunneridae</taxon>
        <taxon>Pentapetalae</taxon>
        <taxon>asterids</taxon>
        <taxon>lamiids</taxon>
        <taxon>Solanales</taxon>
        <taxon>Solanaceae</taxon>
        <taxon>Solanoideae</taxon>
        <taxon>Solaneae</taxon>
        <taxon>Solanum</taxon>
    </lineage>
</organism>
<evidence type="ECO:0000313" key="2">
    <source>
        <dbReference type="Proteomes" id="UP000011115"/>
    </source>
</evidence>
<dbReference type="STRING" id="4113.M0ZXR7"/>
<dbReference type="InParanoid" id="M0ZXR7"/>
<reference evidence="2" key="1">
    <citation type="journal article" date="2011" name="Nature">
        <title>Genome sequence and analysis of the tuber crop potato.</title>
        <authorList>
            <consortium name="The Potato Genome Sequencing Consortium"/>
        </authorList>
    </citation>
    <scope>NUCLEOTIDE SEQUENCE [LARGE SCALE GENOMIC DNA]</scope>
    <source>
        <strain evidence="2">cv. DM1-3 516 R44</strain>
    </source>
</reference>
<sequence length="84" mass="9440">MLKVKTSVVGYYEKLSFCCLQVSNNPAPVRRRSSLIIRHSSLSHHKLPPQKYKPTSDKPKVRSIILCETCLVVRGHALVDGPKV</sequence>
<proteinExistence type="predicted"/>
<dbReference type="EnsemblPlants" id="PGSC0003DMT400010263">
    <property type="protein sequence ID" value="PGSC0003DMT400010263"/>
    <property type="gene ID" value="PGSC0003DMG403004013"/>
</dbReference>
<reference evidence="1" key="2">
    <citation type="submission" date="2015-06" db="UniProtKB">
        <authorList>
            <consortium name="EnsemblPlants"/>
        </authorList>
    </citation>
    <scope>IDENTIFICATION</scope>
    <source>
        <strain evidence="1">DM1-3 516 R44</strain>
    </source>
</reference>